<dbReference type="GO" id="GO:0120160">
    <property type="term" value="F:intraciliary transport particle A binding"/>
    <property type="evidence" value="ECO:0007669"/>
    <property type="project" value="TreeGrafter"/>
</dbReference>
<evidence type="ECO:0000313" key="2">
    <source>
        <dbReference type="EnsemblMetazoa" id="XP_038047690.1"/>
    </source>
</evidence>
<proteinExistence type="predicted"/>
<evidence type="ECO:0000256" key="1">
    <source>
        <dbReference type="SAM" id="MobiDB-lite"/>
    </source>
</evidence>
<sequence length="303" mass="34048">MNQTRRYTIAQNMAAGNQEQDNRTNTLTEEHMRSAIETVLGKTEQSYEDFMSCFTSLRKEDVVEHQAQQLQKMLRQQNDMAEGQRSHGVMNPIGDLKLIEHGSKKDDIETEELDEGHYAPTRQSADLPAGPRFVQMDNFVDDAELLEDDLDNDEEFASCRYESSFGIVDSSPASSALKLTRQLVERIEEDEGNDNKDEISQAHPEFGGGCEMRTLPGEAEEEEDGQGVLSLSDDAVHRTELEMSTRCPEAVATEDDPQSETRLEDSSDEVQPFSLDADFDYDNVALTPKWDSNHGPPGWKPGH</sequence>
<dbReference type="Proteomes" id="UP000887568">
    <property type="component" value="Unplaced"/>
</dbReference>
<evidence type="ECO:0000313" key="3">
    <source>
        <dbReference type="Proteomes" id="UP000887568"/>
    </source>
</evidence>
<name>A0A913Z9X6_PATMI</name>
<dbReference type="PANTHER" id="PTHR35543">
    <property type="entry name" value="PROTEIN C11ORF74"/>
    <property type="match status" value="1"/>
</dbReference>
<dbReference type="OMA" id="HEQENCT"/>
<dbReference type="PANTHER" id="PTHR35543:SF1">
    <property type="entry name" value="INTRAFLAGELLAR TRANSPORT-ASSOCIATED PROTEIN"/>
    <property type="match status" value="1"/>
</dbReference>
<dbReference type="GO" id="GO:0005829">
    <property type="term" value="C:cytosol"/>
    <property type="evidence" value="ECO:0007669"/>
    <property type="project" value="TreeGrafter"/>
</dbReference>
<feature type="region of interest" description="Disordered" evidence="1">
    <location>
        <begin position="188"/>
        <end position="275"/>
    </location>
</feature>
<dbReference type="EnsemblMetazoa" id="XM_038191762.1">
    <property type="protein sequence ID" value="XP_038047690.1"/>
    <property type="gene ID" value="LOC119721803"/>
</dbReference>
<keyword evidence="3" id="KW-1185">Reference proteome</keyword>
<dbReference type="RefSeq" id="XP_038047690.1">
    <property type="nucleotide sequence ID" value="XM_038191762.1"/>
</dbReference>
<protein>
    <submittedName>
        <fullName evidence="2">Uncharacterized protein</fullName>
    </submittedName>
</protein>
<dbReference type="GeneID" id="119721803"/>
<reference evidence="2" key="1">
    <citation type="submission" date="2022-11" db="UniProtKB">
        <authorList>
            <consortium name="EnsemblMetazoa"/>
        </authorList>
    </citation>
    <scope>IDENTIFICATION</scope>
</reference>
<feature type="compositionally biased region" description="Basic and acidic residues" evidence="1">
    <location>
        <begin position="234"/>
        <end position="243"/>
    </location>
</feature>
<accession>A0A913Z9X6</accession>
<dbReference type="Pfam" id="PF17722">
    <property type="entry name" value="IFTAP"/>
    <property type="match status" value="1"/>
</dbReference>
<organism evidence="2 3">
    <name type="scientific">Patiria miniata</name>
    <name type="common">Bat star</name>
    <name type="synonym">Asterina miniata</name>
    <dbReference type="NCBI Taxonomy" id="46514"/>
    <lineage>
        <taxon>Eukaryota</taxon>
        <taxon>Metazoa</taxon>
        <taxon>Echinodermata</taxon>
        <taxon>Eleutherozoa</taxon>
        <taxon>Asterozoa</taxon>
        <taxon>Asteroidea</taxon>
        <taxon>Valvatacea</taxon>
        <taxon>Valvatida</taxon>
        <taxon>Asterinidae</taxon>
        <taxon>Patiria</taxon>
    </lineage>
</organism>
<dbReference type="InterPro" id="IPR040028">
    <property type="entry name" value="IFTAP"/>
</dbReference>
<dbReference type="GO" id="GO:0097731">
    <property type="term" value="C:9+0 non-motile cilium"/>
    <property type="evidence" value="ECO:0007669"/>
    <property type="project" value="TreeGrafter"/>
</dbReference>
<dbReference type="GO" id="GO:0007283">
    <property type="term" value="P:spermatogenesis"/>
    <property type="evidence" value="ECO:0007669"/>
    <property type="project" value="TreeGrafter"/>
</dbReference>
<dbReference type="OrthoDB" id="10057631at2759"/>
<dbReference type="AlphaFoldDB" id="A0A913Z9X6"/>
<dbReference type="GO" id="GO:0007340">
    <property type="term" value="P:acrosome reaction"/>
    <property type="evidence" value="ECO:0007669"/>
    <property type="project" value="TreeGrafter"/>
</dbReference>